<evidence type="ECO:0000313" key="1">
    <source>
        <dbReference type="EMBL" id="KAK7314105.1"/>
    </source>
</evidence>
<dbReference type="Proteomes" id="UP001367508">
    <property type="component" value="Unassembled WGS sequence"/>
</dbReference>
<sequence>MVHYSSEPNIELRVGGFRLCLVRILNRAKTDIIIGFNQGDGEVLHESKFQLHPVPSDFWAGAEGVFLCKGQFPLFNQIRILSRSMFRVIMMDTIGYIRTISGRSYLNQSAKIRLRLIGWCMGCIFLVHDFKKLENCEPSAMLMSRVDFWKLIQISKVLES</sequence>
<accession>A0AAN9PVP8</accession>
<protein>
    <submittedName>
        <fullName evidence="1">Uncharacterized protein</fullName>
    </submittedName>
</protein>
<dbReference type="AlphaFoldDB" id="A0AAN9PVP8"/>
<proteinExistence type="predicted"/>
<keyword evidence="2" id="KW-1185">Reference proteome</keyword>
<dbReference type="EMBL" id="JAYMYQ010000009">
    <property type="protein sequence ID" value="KAK7314105.1"/>
    <property type="molecule type" value="Genomic_DNA"/>
</dbReference>
<reference evidence="1 2" key="1">
    <citation type="submission" date="2024-01" db="EMBL/GenBank/DDBJ databases">
        <title>The genomes of 5 underutilized Papilionoideae crops provide insights into root nodulation and disease resistanc.</title>
        <authorList>
            <person name="Jiang F."/>
        </authorList>
    </citation>
    <scope>NUCLEOTIDE SEQUENCE [LARGE SCALE GENOMIC DNA]</scope>
    <source>
        <strain evidence="1">LVBAO_FW01</strain>
        <tissue evidence="1">Leaves</tissue>
    </source>
</reference>
<name>A0AAN9PVP8_CANGL</name>
<comment type="caution">
    <text evidence="1">The sequence shown here is derived from an EMBL/GenBank/DDBJ whole genome shotgun (WGS) entry which is preliminary data.</text>
</comment>
<gene>
    <name evidence="1" type="ORF">VNO77_39315</name>
</gene>
<evidence type="ECO:0000313" key="2">
    <source>
        <dbReference type="Proteomes" id="UP001367508"/>
    </source>
</evidence>
<organism evidence="1 2">
    <name type="scientific">Canavalia gladiata</name>
    <name type="common">Sword bean</name>
    <name type="synonym">Dolichos gladiatus</name>
    <dbReference type="NCBI Taxonomy" id="3824"/>
    <lineage>
        <taxon>Eukaryota</taxon>
        <taxon>Viridiplantae</taxon>
        <taxon>Streptophyta</taxon>
        <taxon>Embryophyta</taxon>
        <taxon>Tracheophyta</taxon>
        <taxon>Spermatophyta</taxon>
        <taxon>Magnoliopsida</taxon>
        <taxon>eudicotyledons</taxon>
        <taxon>Gunneridae</taxon>
        <taxon>Pentapetalae</taxon>
        <taxon>rosids</taxon>
        <taxon>fabids</taxon>
        <taxon>Fabales</taxon>
        <taxon>Fabaceae</taxon>
        <taxon>Papilionoideae</taxon>
        <taxon>50 kb inversion clade</taxon>
        <taxon>NPAAA clade</taxon>
        <taxon>indigoferoid/millettioid clade</taxon>
        <taxon>Phaseoleae</taxon>
        <taxon>Canavalia</taxon>
    </lineage>
</organism>